<dbReference type="EMBL" id="RCSX01000054">
    <property type="protein sequence ID" value="KAF7911777.1"/>
    <property type="molecule type" value="Genomic_DNA"/>
</dbReference>
<evidence type="ECO:0000313" key="1">
    <source>
        <dbReference type="EMBL" id="KAF7911777.1"/>
    </source>
</evidence>
<organism evidence="1 2">
    <name type="scientific">Botrytis deweyae</name>
    <dbReference type="NCBI Taxonomy" id="2478750"/>
    <lineage>
        <taxon>Eukaryota</taxon>
        <taxon>Fungi</taxon>
        <taxon>Dikarya</taxon>
        <taxon>Ascomycota</taxon>
        <taxon>Pezizomycotina</taxon>
        <taxon>Leotiomycetes</taxon>
        <taxon>Helotiales</taxon>
        <taxon>Sclerotiniaceae</taxon>
        <taxon>Botrytis</taxon>
    </lineage>
</organism>
<accession>A0ABQ7I4P6</accession>
<proteinExistence type="predicted"/>
<dbReference type="GeneID" id="62238663"/>
<protein>
    <recommendedName>
        <fullName evidence="3">Heterokaryon incompatibility domain-containing protein</fullName>
    </recommendedName>
</protein>
<keyword evidence="2" id="KW-1185">Reference proteome</keyword>
<gene>
    <name evidence="1" type="ORF">EAE98_011892</name>
</gene>
<sequence>MDFITLYIESQASLTQDDPECARLYWASTYLDRINLDRVDTNPDNDLSYDGTMKAARGRYPHVLPLFALWEYISEEWVLDSWTKPNGGQQTVADELKQKKETLYSSVVRMNTAYGRYPDHIHPSSRGVHYTSKHKPWVQNWQARDSKRYDHGKKSRAWYDWNLPQNHPRHILSFPADILDRVMEFVMVASEDTIVPFTITSSLMPCHGQPDYMLFPSRSHGKSLIKNRLCNARYGLHPMCYNKRGPCRKWGKNNSPVLDISYLKVCKSFKYIGSKLLYGQNTLEFATGNLNCGDSPAGLIAERGIKYYPWLRQPIYDPGNTRGWKRSVNRAISCIKTQSNLKELPAWAWCDPFVRFLLTIGPDNSAELQRLNFSGQVKSHSSIRYPDCHEDLVQSMRIYTYIINILCPKVWKVTLVAWGEDDILIDEKDGKCLTVFEKSLTMFLETEFRDLRYVKEVAVYGTSDMSEAHEGNCSYNSCQGRMHSFCDPIVTGRGTLAFAKPTMDWFVKRARFLDNSYQYSMGIDCMRSI</sequence>
<evidence type="ECO:0008006" key="3">
    <source>
        <dbReference type="Google" id="ProtNLM"/>
    </source>
</evidence>
<dbReference type="Proteomes" id="UP000783213">
    <property type="component" value="Unassembled WGS sequence"/>
</dbReference>
<name>A0ABQ7I4P6_9HELO</name>
<comment type="caution">
    <text evidence="1">The sequence shown here is derived from an EMBL/GenBank/DDBJ whole genome shotgun (WGS) entry which is preliminary data.</text>
</comment>
<reference evidence="1 2" key="1">
    <citation type="journal article" date="2020" name="Genome Biol. Evol.">
        <title>Comparative genomics of Sclerotiniaceae.</title>
        <authorList>
            <person name="Valero Jimenez C.A."/>
            <person name="Steentjes M."/>
            <person name="Scholten O.E."/>
            <person name="Van Kan J.A.L."/>
        </authorList>
    </citation>
    <scope>NUCLEOTIDE SEQUENCE [LARGE SCALE GENOMIC DNA]</scope>
    <source>
        <strain evidence="1 2">B1</strain>
    </source>
</reference>
<dbReference type="RefSeq" id="XP_038804168.1">
    <property type="nucleotide sequence ID" value="XM_038959515.1"/>
</dbReference>
<evidence type="ECO:0000313" key="2">
    <source>
        <dbReference type="Proteomes" id="UP000783213"/>
    </source>
</evidence>